<organism evidence="2 3">
    <name type="scientific">Racocetra fulgida</name>
    <dbReference type="NCBI Taxonomy" id="60492"/>
    <lineage>
        <taxon>Eukaryota</taxon>
        <taxon>Fungi</taxon>
        <taxon>Fungi incertae sedis</taxon>
        <taxon>Mucoromycota</taxon>
        <taxon>Glomeromycotina</taxon>
        <taxon>Glomeromycetes</taxon>
        <taxon>Diversisporales</taxon>
        <taxon>Gigasporaceae</taxon>
        <taxon>Racocetra</taxon>
    </lineage>
</organism>
<reference evidence="2" key="1">
    <citation type="submission" date="2021-06" db="EMBL/GenBank/DDBJ databases">
        <authorList>
            <person name="Kallberg Y."/>
            <person name="Tangrot J."/>
            <person name="Rosling A."/>
        </authorList>
    </citation>
    <scope>NUCLEOTIDE SEQUENCE</scope>
    <source>
        <strain evidence="2">IN212</strain>
    </source>
</reference>
<proteinExistence type="predicted"/>
<protein>
    <submittedName>
        <fullName evidence="2">14250_t:CDS:1</fullName>
    </submittedName>
</protein>
<evidence type="ECO:0000313" key="3">
    <source>
        <dbReference type="Proteomes" id="UP000789396"/>
    </source>
</evidence>
<feature type="non-terminal residue" evidence="2">
    <location>
        <position position="130"/>
    </location>
</feature>
<dbReference type="Proteomes" id="UP000789396">
    <property type="component" value="Unassembled WGS sequence"/>
</dbReference>
<sequence length="130" mass="14972">DFNIFQDNLIKHIQERINNNDFNKNNIQVSYKINGRRQAMALNNKDDYNAFISKCQKLENSSKSMKESSSSDEDTPKLKTKKSKSNLVLKESKLTTDEIKLANIITQLDPNINATFTLRLAILKMINILH</sequence>
<accession>A0A9N9N9L2</accession>
<keyword evidence="3" id="KW-1185">Reference proteome</keyword>
<gene>
    <name evidence="2" type="ORF">RFULGI_LOCUS11203</name>
</gene>
<dbReference type="AlphaFoldDB" id="A0A9N9N9L2"/>
<comment type="caution">
    <text evidence="2">The sequence shown here is derived from an EMBL/GenBank/DDBJ whole genome shotgun (WGS) entry which is preliminary data.</text>
</comment>
<evidence type="ECO:0000256" key="1">
    <source>
        <dbReference type="SAM" id="MobiDB-lite"/>
    </source>
</evidence>
<evidence type="ECO:0000313" key="2">
    <source>
        <dbReference type="EMBL" id="CAG8716848.1"/>
    </source>
</evidence>
<dbReference type="EMBL" id="CAJVPZ010023803">
    <property type="protein sequence ID" value="CAG8716848.1"/>
    <property type="molecule type" value="Genomic_DNA"/>
</dbReference>
<feature type="region of interest" description="Disordered" evidence="1">
    <location>
        <begin position="59"/>
        <end position="83"/>
    </location>
</feature>
<dbReference type="OrthoDB" id="2442443at2759"/>
<name>A0A9N9N9L2_9GLOM</name>